<accession>F4RG29</accession>
<protein>
    <submittedName>
        <fullName evidence="1">Uncharacterized protein</fullName>
    </submittedName>
</protein>
<dbReference type="AlphaFoldDB" id="F4RG29"/>
<dbReference type="EMBL" id="GL883100">
    <property type="protein sequence ID" value="EGG08535.1"/>
    <property type="molecule type" value="Genomic_DNA"/>
</dbReference>
<reference evidence="2" key="1">
    <citation type="journal article" date="2011" name="Proc. Natl. Acad. Sci. U.S.A.">
        <title>Obligate biotrophy features unraveled by the genomic analysis of rust fungi.</title>
        <authorList>
            <person name="Duplessis S."/>
            <person name="Cuomo C.A."/>
            <person name="Lin Y.-C."/>
            <person name="Aerts A."/>
            <person name="Tisserant E."/>
            <person name="Veneault-Fourrey C."/>
            <person name="Joly D.L."/>
            <person name="Hacquard S."/>
            <person name="Amselem J."/>
            <person name="Cantarel B.L."/>
            <person name="Chiu R."/>
            <person name="Coutinho P.M."/>
            <person name="Feau N."/>
            <person name="Field M."/>
            <person name="Frey P."/>
            <person name="Gelhaye E."/>
            <person name="Goldberg J."/>
            <person name="Grabherr M.G."/>
            <person name="Kodira C.D."/>
            <person name="Kohler A."/>
            <person name="Kuees U."/>
            <person name="Lindquist E.A."/>
            <person name="Lucas S.M."/>
            <person name="Mago R."/>
            <person name="Mauceli E."/>
            <person name="Morin E."/>
            <person name="Murat C."/>
            <person name="Pangilinan J.L."/>
            <person name="Park R."/>
            <person name="Pearson M."/>
            <person name="Quesneville H."/>
            <person name="Rouhier N."/>
            <person name="Sakthikumar S."/>
            <person name="Salamov A.A."/>
            <person name="Schmutz J."/>
            <person name="Selles B."/>
            <person name="Shapiro H."/>
            <person name="Tanguay P."/>
            <person name="Tuskan G.A."/>
            <person name="Henrissat B."/>
            <person name="Van de Peer Y."/>
            <person name="Rouze P."/>
            <person name="Ellis J.G."/>
            <person name="Dodds P.N."/>
            <person name="Schein J.E."/>
            <person name="Zhong S."/>
            <person name="Hamelin R.C."/>
            <person name="Grigoriev I.V."/>
            <person name="Szabo L.J."/>
            <person name="Martin F."/>
        </authorList>
    </citation>
    <scope>NUCLEOTIDE SEQUENCE [LARGE SCALE GENOMIC DNA]</scope>
    <source>
        <strain evidence="2">98AG31 / pathotype 3-4-7</strain>
    </source>
</reference>
<dbReference type="GeneID" id="18922457"/>
<dbReference type="InParanoid" id="F4RG29"/>
<gene>
    <name evidence="1" type="ORF">MELLADRAFT_104968</name>
</gene>
<keyword evidence="2" id="KW-1185">Reference proteome</keyword>
<sequence length="356" mass="40420">MNRERCPHFRNLLDDYNYSLSIATLYVGVTWTEPFEYCALITNNVLKHKLIVVIIRVWQFKIETLWTLPTSRQRSVFCNTNIHLRQFNNVVTFTTEYAMERHCFFAQRRGFGEWHRCFEVVSENTLACWSNSIFKIRIDDKTLFNDGDIVSLEGDVAAPNDESNTVVIVQGPLLKRSPEWLALSDLKVNLISVSGRGYVLERNIGEGLWSTLLVEHNVWVTMVRHLHSLALIVTDFGAVGEIYGIQGYIRRSWQYCDPFSSASAPRINCPIGGNGSRMVEGSEYVDSALGFASSFGIGEAEMRNIDVEIFNLKDWSPDTDIGKRISWKHTKNEVACAVAMITIAIVAKCGDNDMVQ</sequence>
<evidence type="ECO:0000313" key="2">
    <source>
        <dbReference type="Proteomes" id="UP000001072"/>
    </source>
</evidence>
<proteinExistence type="predicted"/>
<dbReference type="HOGENOM" id="CLU_778625_0_0_1"/>
<dbReference type="VEuPathDB" id="FungiDB:MELLADRAFT_104968"/>
<dbReference type="RefSeq" id="XP_007408121.1">
    <property type="nucleotide sequence ID" value="XM_007408059.1"/>
</dbReference>
<organism evidence="2">
    <name type="scientific">Melampsora larici-populina (strain 98AG31 / pathotype 3-4-7)</name>
    <name type="common">Poplar leaf rust fungus</name>
    <dbReference type="NCBI Taxonomy" id="747676"/>
    <lineage>
        <taxon>Eukaryota</taxon>
        <taxon>Fungi</taxon>
        <taxon>Dikarya</taxon>
        <taxon>Basidiomycota</taxon>
        <taxon>Pucciniomycotina</taxon>
        <taxon>Pucciniomycetes</taxon>
        <taxon>Pucciniales</taxon>
        <taxon>Melampsoraceae</taxon>
        <taxon>Melampsora</taxon>
    </lineage>
</organism>
<dbReference type="Proteomes" id="UP000001072">
    <property type="component" value="Unassembled WGS sequence"/>
</dbReference>
<name>F4RG29_MELLP</name>
<evidence type="ECO:0000313" key="1">
    <source>
        <dbReference type="EMBL" id="EGG08535.1"/>
    </source>
</evidence>
<dbReference type="KEGG" id="mlr:MELLADRAFT_104968"/>